<feature type="region of interest" description="Disordered" evidence="5">
    <location>
        <begin position="2547"/>
        <end position="2594"/>
    </location>
</feature>
<feature type="compositionally biased region" description="Polar residues" evidence="5">
    <location>
        <begin position="1212"/>
        <end position="1222"/>
    </location>
</feature>
<evidence type="ECO:0000259" key="7">
    <source>
        <dbReference type="PROSITE" id="PS51840"/>
    </source>
</evidence>
<dbReference type="CTD" id="100331563"/>
<dbReference type="PANTHER" id="PTHR23167">
    <property type="entry name" value="CALPONIN HOMOLOGY DOMAIN-CONTAINING PROTEIN DDB_G0272472-RELATED"/>
    <property type="match status" value="1"/>
</dbReference>
<dbReference type="Pfam" id="PF00307">
    <property type="entry name" value="CH"/>
    <property type="match status" value="1"/>
</dbReference>
<comment type="subcellular location">
    <subcellularLocation>
        <location evidence="1">Endosome</location>
    </subcellularLocation>
</comment>
<name>A0AAJ8BLN6_LATCA</name>
<feature type="compositionally biased region" description="Low complexity" evidence="5">
    <location>
        <begin position="443"/>
        <end position="456"/>
    </location>
</feature>
<feature type="domain" description="C2 NT-type" evidence="7">
    <location>
        <begin position="8"/>
        <end position="157"/>
    </location>
</feature>
<feature type="compositionally biased region" description="Polar residues" evidence="5">
    <location>
        <begin position="2837"/>
        <end position="2854"/>
    </location>
</feature>
<feature type="region of interest" description="Disordered" evidence="5">
    <location>
        <begin position="2606"/>
        <end position="2634"/>
    </location>
</feature>
<feature type="compositionally biased region" description="Polar residues" evidence="5">
    <location>
        <begin position="409"/>
        <end position="437"/>
    </location>
</feature>
<evidence type="ECO:0000256" key="1">
    <source>
        <dbReference type="ARBA" id="ARBA00004177"/>
    </source>
</evidence>
<dbReference type="Pfam" id="PF10358">
    <property type="entry name" value="NT-C2"/>
    <property type="match status" value="1"/>
</dbReference>
<feature type="compositionally biased region" description="Basic and acidic residues" evidence="5">
    <location>
        <begin position="2547"/>
        <end position="2563"/>
    </location>
</feature>
<feature type="compositionally biased region" description="Basic and acidic residues" evidence="5">
    <location>
        <begin position="1375"/>
        <end position="1387"/>
    </location>
</feature>
<dbReference type="InterPro" id="IPR019448">
    <property type="entry name" value="NT-C2"/>
</dbReference>
<dbReference type="CDD" id="cd21255">
    <property type="entry name" value="CH_EHBP1L1"/>
    <property type="match status" value="1"/>
</dbReference>
<feature type="compositionally biased region" description="Basic and acidic residues" evidence="5">
    <location>
        <begin position="2157"/>
        <end position="2174"/>
    </location>
</feature>
<feature type="compositionally biased region" description="Basic and acidic residues" evidence="5">
    <location>
        <begin position="1017"/>
        <end position="1147"/>
    </location>
</feature>
<keyword evidence="3" id="KW-0967">Endosome</keyword>
<feature type="compositionally biased region" description="Polar residues" evidence="5">
    <location>
        <begin position="2280"/>
        <end position="2313"/>
    </location>
</feature>
<evidence type="ECO:0000256" key="5">
    <source>
        <dbReference type="SAM" id="MobiDB-lite"/>
    </source>
</evidence>
<dbReference type="SMART" id="SM01203">
    <property type="entry name" value="DUF3585"/>
    <property type="match status" value="1"/>
</dbReference>
<feature type="compositionally biased region" description="Pro residues" evidence="5">
    <location>
        <begin position="289"/>
        <end position="311"/>
    </location>
</feature>
<dbReference type="FunFam" id="1.10.418.10:FF:000023">
    <property type="entry name" value="EH domain-binding protein 1 isoform X1"/>
    <property type="match status" value="1"/>
</dbReference>
<dbReference type="SMART" id="SM00033">
    <property type="entry name" value="CH"/>
    <property type="match status" value="1"/>
</dbReference>
<feature type="compositionally biased region" description="Basic and acidic residues" evidence="5">
    <location>
        <begin position="1338"/>
        <end position="1349"/>
    </location>
</feature>
<protein>
    <submittedName>
        <fullName evidence="10">Titin homolog isoform X25</fullName>
    </submittedName>
</protein>
<evidence type="ECO:0000259" key="6">
    <source>
        <dbReference type="PROSITE" id="PS50021"/>
    </source>
</evidence>
<feature type="region of interest" description="Disordered" evidence="5">
    <location>
        <begin position="1620"/>
        <end position="2251"/>
    </location>
</feature>
<feature type="compositionally biased region" description="Basic and acidic residues" evidence="5">
    <location>
        <begin position="2208"/>
        <end position="2217"/>
    </location>
</feature>
<gene>
    <name evidence="10" type="primary">ehbp1l1b</name>
</gene>
<proteinExistence type="predicted"/>
<feature type="compositionally biased region" description="Basic and acidic residues" evidence="5">
    <location>
        <begin position="1272"/>
        <end position="1302"/>
    </location>
</feature>
<dbReference type="PROSITE" id="PS51840">
    <property type="entry name" value="C2_NT"/>
    <property type="match status" value="1"/>
</dbReference>
<feature type="compositionally biased region" description="Basic and acidic residues" evidence="5">
    <location>
        <begin position="1403"/>
        <end position="1413"/>
    </location>
</feature>
<dbReference type="InterPro" id="IPR036872">
    <property type="entry name" value="CH_dom_sf"/>
</dbReference>
<evidence type="ECO:0000256" key="3">
    <source>
        <dbReference type="ARBA" id="ARBA00022753"/>
    </source>
</evidence>
<feature type="region of interest" description="Disordered" evidence="5">
    <location>
        <begin position="629"/>
        <end position="699"/>
    </location>
</feature>
<dbReference type="GO" id="GO:0005768">
    <property type="term" value="C:endosome"/>
    <property type="evidence" value="ECO:0007669"/>
    <property type="project" value="UniProtKB-SubCell"/>
</dbReference>
<evidence type="ECO:0000256" key="2">
    <source>
        <dbReference type="ARBA" id="ARBA00022553"/>
    </source>
</evidence>
<reference evidence="10" key="1">
    <citation type="submission" date="2025-08" db="UniProtKB">
        <authorList>
            <consortium name="RefSeq"/>
        </authorList>
    </citation>
    <scope>IDENTIFICATION</scope>
    <source>
        <tissue evidence="10">Brain</tissue>
    </source>
</reference>
<sequence>MTSVWKRLQRVGKKASKFQFTASYQELVLECTKKWQPDKLRVVWTRRNRRMCSKLHSWQPGIKNPYRGMVVWPVPENIDISVTLFKEANAEEFEDKDWTFVIEGENKGHRKVLASADINLKRFASPMPTQTDLTLKLKPLSVKVVEATLKLSLSCVFIREGKATDEDMQSLASLMSVKPADIGNLDDFNESDEEEDKKSVTATVVPHTLIRPNRPAPPPPDKQNSTGPAFPASAGGRDGRPPLPIAPRPSPRRSRHPFSTAPVQSEIQPSPGPSPQPSPRSKHKKTTNPVPPEPPALSDPQPPSSQVPAAPPSDVSPVTPPSPEPSSLHPPSFSKSVSTLPSAPVVLSSVVPSVPSNPFLSSYYEGPAQLNTPSNPFLNSTSAPTPAITSLTPILPSNPSPATEAIITSAPQNTSLTTSLTHKPISATSQPLHSKSCSPLKLTPSSEPSSTHPPLTRTLSQPPSLPRIFQSGAAKVPVSYQRRPPEVQTVDDPTSVSVRSHIFKPQIVKSIARPSSPSPFAADVSPLASTPPVPKSHPSSSESGAPGAWPMSDSAPIVGDITPIPLLSSPDLDALCDPVAPTLPASLPRSSSPRSSSLSTSVIFSSPHSQLSVSPSAPPAQSAFPLAQADKETTPSPLSRGEEVANVRTSNQPIRAAQDSKAAITENKAEPGRISPAQSHSELIIAPPPPWPFSCCESSTPQQSTTVVAAFITPKQPNSQMEIDLNKPVSEMQSVASTSKAEKAPLAKPEPEPDFDSIIFESFNQRQESGGLFLEEDDSKRDTIKRCPPGLEQKTIEKTCGEKQLERAAVQKEEVMKAEQEKQNELKRQEEERRRKEEEQKAALVKQKQEERRKHEEEKKRLLEEEKKRLLQEEEEVKKEKERRKREEERLLKEKRDKQEKLREEEEKKKQEEEERKKREQERRLLEDEKEKLQREAERMLERERFMRTMKEEEEKRMEERRVLEEQKKKRVEENKRLLEAEERRKTEEKRLREEKEMEQQKMREEEERRKKKEERKKKEAEEERRRREEEEKRVKEAAERRKREVEEKERLLKEEKERKEKEKERLLKEEREKMEREKKEKREEKRLEEEEERRKKEEKEKAERRMREEEERRKKDEEQKRKHQQEKEEMERRKRKEEEEKRRNEVRAALVCSPEANRSDEDKQRMRTLATPEQLPSLTLSQSQPRELTTQSINKPSPASINSYKDRLGQPSLTKEGSLSNIVAPEKKISATCTPPGIRSDPDKPITLEILTLAPPPKRLCDAEIPLWEVLEGRSGKGTPEKISAEEGKKPLCRGSHREDAAEVDAPVKQEQQPITAKDSETDHIVPPPAQPGAPSVKEEPKEPEGPRTELVTSLKVSPKPAGKLALEPLLPSKKTEPEPEPELRPEPVLQPSGKPQQGGADEEKPADRTAGGEEGSVNNKEPVCEAEKQLWAAVEETTAETGAERGMESSESTEEKDEKEREEEGVVGGSAHECAHTEADVCVAEQQQEAPAGFMSAVVGVLYRGYETVASILHTTGPADPGHPLPSAEQSCLLLSNEDQLCLQEVDAEMLYSFEPDDDDSLIAAGVGISPPTAFSDTTGNQKISEEKVSNTELSQKPECLPLMETRGLSLVASLRLAASEQEKEREQERERREKERIENMKREERERKEREEAERKERERLEKEEAERKEKERLERKERERTEREKLEREEAERKKKERLEREEAERKERERLGREEAERKEKERLGREEAERKEREEAERKERERLEREEAERKERERLEREEVERKEKERLEKEEAERKEKERLERKERERLESEEAERKERERLGREEVERKEKERLEREEAERKEKERLEREEAERKEKERLEREEAERKEKERLEREEAERKERERLEREEAERKEKERLEREEAERKEREEVERKEKERLEREEAERKEKERLGREEAERKERKRLEREEAERKERERLEREEVERKERLEREEAERKEKERLEREEAERKEKERLERLEREKAERKEKERLEREEAKKKEKERLEREEVERKEKERLEREKEERERLKKEKEEMERKKREKEEERKKLEKEMEELENKQREEREKAEGKREQQRADEEKKKKEEERAKNKMESEKNKKRAEGRAFERQRRQEIISDSPSVQSNQKVVNIQSADWPPLSEAELDDIAFDERLQGDEEESESKSDPKSVNTINPNTAIKLVSTSPTDSVSAARPTNKPISRSDKPDDSGLRSVKKPKSNLKSGAIPVWLREEEDEEVEYERGHEDLGSIWLAELYMEGEAGPGHPSPAVAQKPSSLPFSEQTLYQSSAASQPNKPEPPDSQTNQAHPGPVLVSKQEERISPTTAPKAQKQPMKGQRDDNTTNGQSLEVAANEEGELVQSSVVPWPLPPSANTTSLHSDLKHPKIHTDTHISKIHDDTKIAKIDTDSCKTLEMRDDQDMNHFSKSCNSNKHILPTETDSTQMDNHHTETHTPDHNNLTKDQQLQEEEKFLLAKIHLMTVDTSPVSSPHGMKRLVPTPGDIDLDALEHTSQSENTAELTDHKQHPVIPCFDELQEISLNETEKPHREDNVLKHKPADVPDGGGKKPPSQLGDTSSTRTSDIHITPPHHCEMMTSRLPTLPEEETADIKTPEPGQTVREEADGKDDTAEGLVNSSQSLLQWCQDITSGYRGVKVTNFSTSWRNGLAFCAILHHFHPDKIEFDQLDPHDIKINNKKAFDGFEALGISRLLEPSDMVLLSVPDRLIVMTYLSQIRSHFTNQELSVLQIERNSSQSSYGLAPSGPAPTNVDAAAFCMARLNEGVSLEEGGSSTLVVPPPRAKRLVKADESITPVLPPRSVTKAVKSGLTQEEDTTTNSARENTNNTESQTAAETEPPKQEAESMCLQDTSQYVLSELAALETEQKHIDSRAAVVERRLRSLMETGSDRDEEERLIQEWFTLVNKKNALIRRQDHLELLQEEQDLERRFELLTRELRVMMAIEDWQKSSTHQQREQLLLQELVSLVNQRDEIIRDIDAKERGALEEDERLERGLEMRRRKYSNKDKCVLQ</sequence>
<dbReference type="PROSITE" id="PS50021">
    <property type="entry name" value="CH"/>
    <property type="match status" value="1"/>
</dbReference>
<organism evidence="9 10">
    <name type="scientific">Lates calcarifer</name>
    <name type="common">Barramundi</name>
    <name type="synonym">Holocentrus calcarifer</name>
    <dbReference type="NCBI Taxonomy" id="8187"/>
    <lineage>
        <taxon>Eukaryota</taxon>
        <taxon>Metazoa</taxon>
        <taxon>Chordata</taxon>
        <taxon>Craniata</taxon>
        <taxon>Vertebrata</taxon>
        <taxon>Euteleostomi</taxon>
        <taxon>Actinopterygii</taxon>
        <taxon>Neopterygii</taxon>
        <taxon>Teleostei</taxon>
        <taxon>Neoteleostei</taxon>
        <taxon>Acanthomorphata</taxon>
        <taxon>Carangaria</taxon>
        <taxon>Carangaria incertae sedis</taxon>
        <taxon>Centropomidae</taxon>
        <taxon>Lates</taxon>
    </lineage>
</organism>
<feature type="region of interest" description="Disordered" evidence="5">
    <location>
        <begin position="514"/>
        <end position="554"/>
    </location>
</feature>
<keyword evidence="2" id="KW-0597">Phosphoprotein</keyword>
<feature type="compositionally biased region" description="Polar residues" evidence="5">
    <location>
        <begin position="2124"/>
        <end position="2141"/>
    </location>
</feature>
<feature type="compositionally biased region" description="Polar residues" evidence="5">
    <location>
        <begin position="1175"/>
        <end position="1204"/>
    </location>
</feature>
<evidence type="ECO:0000313" key="9">
    <source>
        <dbReference type="Proteomes" id="UP000694890"/>
    </source>
</evidence>
<dbReference type="SUPFAM" id="SSF47576">
    <property type="entry name" value="Calponin-homology domain, CH-domain"/>
    <property type="match status" value="1"/>
</dbReference>
<dbReference type="PANTHER" id="PTHR23167:SF42">
    <property type="entry name" value="EH DOMAIN-BINDING PROTEIN 1-LIKE PROTEIN 1"/>
    <property type="match status" value="1"/>
</dbReference>
<dbReference type="PROSITE" id="PS51848">
    <property type="entry name" value="BMERB"/>
    <property type="match status" value="1"/>
</dbReference>
<feature type="compositionally biased region" description="Low complexity" evidence="5">
    <location>
        <begin position="325"/>
        <end position="341"/>
    </location>
</feature>
<feature type="compositionally biased region" description="Basic and acidic residues" evidence="5">
    <location>
        <begin position="740"/>
        <end position="751"/>
    </location>
</feature>
<dbReference type="Gene3D" id="1.10.418.10">
    <property type="entry name" value="Calponin-like domain"/>
    <property type="match status" value="1"/>
</dbReference>
<dbReference type="GeneID" id="108893742"/>
<feature type="compositionally biased region" description="Basic and acidic residues" evidence="5">
    <location>
        <begin position="1623"/>
        <end position="2123"/>
    </location>
</feature>
<feature type="region of interest" description="Disordered" evidence="5">
    <location>
        <begin position="719"/>
        <end position="790"/>
    </location>
</feature>
<feature type="region of interest" description="Disordered" evidence="5">
    <location>
        <begin position="357"/>
        <end position="496"/>
    </location>
</feature>
<feature type="compositionally biased region" description="Basic and acidic residues" evidence="5">
    <location>
        <begin position="985"/>
        <end position="1009"/>
    </location>
</feature>
<feature type="region of interest" description="Disordered" evidence="5">
    <location>
        <begin position="2817"/>
        <end position="2863"/>
    </location>
</feature>
<keyword evidence="4" id="KW-0175">Coiled coil</keyword>
<feature type="region of interest" description="Disordered" evidence="5">
    <location>
        <begin position="811"/>
        <end position="962"/>
    </location>
</feature>
<feature type="compositionally biased region" description="Basic and acidic residues" evidence="5">
    <location>
        <begin position="2622"/>
        <end position="2632"/>
    </location>
</feature>
<evidence type="ECO:0000256" key="4">
    <source>
        <dbReference type="ARBA" id="ARBA00023054"/>
    </source>
</evidence>
<feature type="region of interest" description="Disordered" evidence="5">
    <location>
        <begin position="1272"/>
        <end position="1471"/>
    </location>
</feature>
<feature type="domain" description="Calponin-homology (CH)" evidence="6">
    <location>
        <begin position="2637"/>
        <end position="2742"/>
    </location>
</feature>
<feature type="region of interest" description="Disordered" evidence="5">
    <location>
        <begin position="985"/>
        <end position="1222"/>
    </location>
</feature>
<accession>A0AAJ8BLN6</accession>
<feature type="compositionally biased region" description="Low complexity" evidence="5">
    <location>
        <begin position="1434"/>
        <end position="1443"/>
    </location>
</feature>
<dbReference type="InterPro" id="IPR001715">
    <property type="entry name" value="CH_dom"/>
</dbReference>
<dbReference type="Proteomes" id="UP000694890">
    <property type="component" value="Linkage group LG20"/>
</dbReference>
<dbReference type="InterPro" id="IPR050540">
    <property type="entry name" value="F-actin_Monoox_Mical"/>
</dbReference>
<feature type="region of interest" description="Disordered" evidence="5">
    <location>
        <begin position="1574"/>
        <end position="1598"/>
    </location>
</feature>
<evidence type="ECO:0000259" key="8">
    <source>
        <dbReference type="PROSITE" id="PS51848"/>
    </source>
</evidence>
<evidence type="ECO:0000313" key="10">
    <source>
        <dbReference type="RefSeq" id="XP_050934536.1"/>
    </source>
</evidence>
<feature type="domain" description="BMERB" evidence="8">
    <location>
        <begin position="2859"/>
        <end position="3013"/>
    </location>
</feature>
<dbReference type="InterPro" id="IPR022735">
    <property type="entry name" value="bMERB_dom"/>
</dbReference>
<feature type="compositionally biased region" description="Polar residues" evidence="5">
    <location>
        <begin position="2177"/>
        <end position="2197"/>
    </location>
</feature>
<feature type="region of interest" description="Disordered" evidence="5">
    <location>
        <begin position="181"/>
        <end position="341"/>
    </location>
</feature>
<dbReference type="RefSeq" id="XP_050934536.1">
    <property type="nucleotide sequence ID" value="XM_051078579.1"/>
</dbReference>
<feature type="compositionally biased region" description="Polar residues" evidence="5">
    <location>
        <begin position="1575"/>
        <end position="1585"/>
    </location>
</feature>
<feature type="compositionally biased region" description="Polar residues" evidence="5">
    <location>
        <begin position="369"/>
        <end position="401"/>
    </location>
</feature>
<feature type="region of interest" description="Disordered" evidence="5">
    <location>
        <begin position="2266"/>
        <end position="2365"/>
    </location>
</feature>